<organism evidence="6 7">
    <name type="scientific">Oreochromis niloticus</name>
    <name type="common">Nile tilapia</name>
    <name type="synonym">Tilapia nilotica</name>
    <dbReference type="NCBI Taxonomy" id="8128"/>
    <lineage>
        <taxon>Eukaryota</taxon>
        <taxon>Metazoa</taxon>
        <taxon>Chordata</taxon>
        <taxon>Craniata</taxon>
        <taxon>Vertebrata</taxon>
        <taxon>Euteleostomi</taxon>
        <taxon>Actinopterygii</taxon>
        <taxon>Neopterygii</taxon>
        <taxon>Teleostei</taxon>
        <taxon>Neoteleostei</taxon>
        <taxon>Acanthomorphata</taxon>
        <taxon>Ovalentaria</taxon>
        <taxon>Cichlomorphae</taxon>
        <taxon>Cichliformes</taxon>
        <taxon>Cichlidae</taxon>
        <taxon>African cichlids</taxon>
        <taxon>Pseudocrenilabrinae</taxon>
        <taxon>Oreochromini</taxon>
        <taxon>Oreochromis</taxon>
    </lineage>
</organism>
<dbReference type="AlphaFoldDB" id="A0A669C7T2"/>
<protein>
    <submittedName>
        <fullName evidence="6">MCL1 apoptosis regulator, BCL2 family member b</fullName>
    </submittedName>
</protein>
<dbReference type="GO" id="GO:0008053">
    <property type="term" value="P:mitochondrial fusion"/>
    <property type="evidence" value="ECO:0007669"/>
    <property type="project" value="TreeGrafter"/>
</dbReference>
<dbReference type="GO" id="GO:0015267">
    <property type="term" value="F:channel activity"/>
    <property type="evidence" value="ECO:0007669"/>
    <property type="project" value="TreeGrafter"/>
</dbReference>
<keyword evidence="7" id="KW-1185">Reference proteome</keyword>
<dbReference type="GO" id="GO:0042981">
    <property type="term" value="P:regulation of apoptotic process"/>
    <property type="evidence" value="ECO:0007669"/>
    <property type="project" value="InterPro"/>
</dbReference>
<dbReference type="PANTHER" id="PTHR11256">
    <property type="entry name" value="BCL-2 RELATED"/>
    <property type="match status" value="1"/>
</dbReference>
<dbReference type="SUPFAM" id="SSF56854">
    <property type="entry name" value="Bcl-2 inhibitors of programmed cell death"/>
    <property type="match status" value="1"/>
</dbReference>
<feature type="region of interest" description="Disordered" evidence="3">
    <location>
        <begin position="29"/>
        <end position="101"/>
    </location>
</feature>
<feature type="domain" description="Bcl-2 Bcl-2 homology region 1-3" evidence="5">
    <location>
        <begin position="134"/>
        <end position="234"/>
    </location>
</feature>
<keyword evidence="2" id="KW-0053">Apoptosis</keyword>
<dbReference type="GO" id="GO:0001836">
    <property type="term" value="P:release of cytochrome c from mitochondria"/>
    <property type="evidence" value="ECO:0007669"/>
    <property type="project" value="TreeGrafter"/>
</dbReference>
<feature type="compositionally biased region" description="Polar residues" evidence="3">
    <location>
        <begin position="34"/>
        <end position="57"/>
    </location>
</feature>
<dbReference type="GO" id="GO:0097192">
    <property type="term" value="P:extrinsic apoptotic signaling pathway in absence of ligand"/>
    <property type="evidence" value="ECO:0007669"/>
    <property type="project" value="TreeGrafter"/>
</dbReference>
<feature type="transmembrane region" description="Helical" evidence="4">
    <location>
        <begin position="254"/>
        <end position="271"/>
    </location>
</feature>
<evidence type="ECO:0000313" key="7">
    <source>
        <dbReference type="Proteomes" id="UP000005207"/>
    </source>
</evidence>
<dbReference type="InParanoid" id="A0A669C7T2"/>
<dbReference type="Proteomes" id="UP000005207">
    <property type="component" value="Linkage group LG11"/>
</dbReference>
<dbReference type="Pfam" id="PF00452">
    <property type="entry name" value="Bcl-2"/>
    <property type="match status" value="1"/>
</dbReference>
<proteinExistence type="inferred from homology"/>
<dbReference type="PRINTS" id="PR01862">
    <property type="entry name" value="BCL2FAMILY"/>
</dbReference>
<reference evidence="6" key="2">
    <citation type="submission" date="2025-08" db="UniProtKB">
        <authorList>
            <consortium name="Ensembl"/>
        </authorList>
    </citation>
    <scope>IDENTIFICATION</scope>
</reference>
<reference evidence="6" key="3">
    <citation type="submission" date="2025-09" db="UniProtKB">
        <authorList>
            <consortium name="Ensembl"/>
        </authorList>
    </citation>
    <scope>IDENTIFICATION</scope>
</reference>
<accession>A0A669C7T2</accession>
<gene>
    <name evidence="6" type="primary">mcl1b</name>
</gene>
<dbReference type="Gene3D" id="1.10.437.10">
    <property type="entry name" value="Blc2-like"/>
    <property type="match status" value="1"/>
</dbReference>
<keyword evidence="4" id="KW-1133">Transmembrane helix</keyword>
<name>A0A669C7T2_ORENI</name>
<dbReference type="CDD" id="cd06845">
    <property type="entry name" value="Bcl-2_like"/>
    <property type="match status" value="1"/>
</dbReference>
<dbReference type="GeneTree" id="ENSGT01130000278292"/>
<evidence type="ECO:0000256" key="4">
    <source>
        <dbReference type="SAM" id="Phobius"/>
    </source>
</evidence>
<dbReference type="FunFam" id="1.10.437.10:FF:000017">
    <property type="entry name" value="MCL1, BCL2 family apoptosis regulator"/>
    <property type="match status" value="1"/>
</dbReference>
<sequence>MTNFLMSKRNQCTFIDYLLPQNGVLEGPMHYGSGKSSPQNATGSSKDSSNGIVSNGTPKRPNNLGVTSTNGYTTKAIRDREEDGSLPSTPEYHLDGESDEELERETKLLIHSFLGDFTGLSQPQRKETKALKTMKRVVADVLEKHRYAYNGMINKLSLDERHEDMSFVGAVAKSLFADHTTNWGRIVSFVAFGAVVSQHLKEKGRDNCVALVSQEVSAYLLSEQRDWIVKNNAWDGFVEFFRVADPESTVRNTLMAFAGFAGIGATLALLIRTNTHSGLRKKWRVSRHGDDPQQASPNLLLWLMLSTTQVTPVVNCEEHTGRQ</sequence>
<dbReference type="InterPro" id="IPR036834">
    <property type="entry name" value="Bcl-2-like_sf"/>
</dbReference>
<evidence type="ECO:0000256" key="3">
    <source>
        <dbReference type="SAM" id="MobiDB-lite"/>
    </source>
</evidence>
<feature type="compositionally biased region" description="Polar residues" evidence="3">
    <location>
        <begin position="64"/>
        <end position="73"/>
    </location>
</feature>
<dbReference type="InterPro" id="IPR026298">
    <property type="entry name" value="Bcl-2_fam"/>
</dbReference>
<comment type="similarity">
    <text evidence="1">Belongs to the Bcl-2 family.</text>
</comment>
<dbReference type="SMART" id="SM00337">
    <property type="entry name" value="BCL"/>
    <property type="match status" value="1"/>
</dbReference>
<keyword evidence="4" id="KW-0812">Transmembrane</keyword>
<dbReference type="GO" id="GO:0051400">
    <property type="term" value="F:BH domain binding"/>
    <property type="evidence" value="ECO:0007669"/>
    <property type="project" value="TreeGrafter"/>
</dbReference>
<evidence type="ECO:0000313" key="6">
    <source>
        <dbReference type="Ensembl" id="ENSONIP00000043808.1"/>
    </source>
</evidence>
<reference evidence="7" key="1">
    <citation type="submission" date="2012-01" db="EMBL/GenBank/DDBJ databases">
        <title>The Genome Sequence of Oreochromis niloticus (Nile Tilapia).</title>
        <authorList>
            <consortium name="Broad Institute Genome Assembly Team"/>
            <consortium name="Broad Institute Sequencing Platform"/>
            <person name="Di Palma F."/>
            <person name="Johnson J."/>
            <person name="Lander E.S."/>
            <person name="Lindblad-Toh K."/>
        </authorList>
    </citation>
    <scope>NUCLEOTIDE SEQUENCE [LARGE SCALE GENOMIC DNA]</scope>
</reference>
<evidence type="ECO:0000259" key="5">
    <source>
        <dbReference type="SMART" id="SM00337"/>
    </source>
</evidence>
<dbReference type="GO" id="GO:0005741">
    <property type="term" value="C:mitochondrial outer membrane"/>
    <property type="evidence" value="ECO:0007669"/>
    <property type="project" value="TreeGrafter"/>
</dbReference>
<keyword evidence="4" id="KW-0472">Membrane</keyword>
<dbReference type="PANTHER" id="PTHR11256:SF46">
    <property type="entry name" value="INDUCED MYELOID LEUKEMIA CELL DIFFERENTIATION PROTEIN MCL-1"/>
    <property type="match status" value="1"/>
</dbReference>
<dbReference type="PROSITE" id="PS50062">
    <property type="entry name" value="BCL2_FAMILY"/>
    <property type="match status" value="1"/>
</dbReference>
<dbReference type="GO" id="GO:0008630">
    <property type="term" value="P:intrinsic apoptotic signaling pathway in response to DNA damage"/>
    <property type="evidence" value="ECO:0007669"/>
    <property type="project" value="TreeGrafter"/>
</dbReference>
<evidence type="ECO:0000256" key="2">
    <source>
        <dbReference type="ARBA" id="ARBA00022703"/>
    </source>
</evidence>
<dbReference type="Ensembl" id="ENSONIT00000064873.1">
    <property type="protein sequence ID" value="ENSONIP00000043808.1"/>
    <property type="gene ID" value="ENSONIG00000006658.2"/>
</dbReference>
<evidence type="ECO:0000256" key="1">
    <source>
        <dbReference type="ARBA" id="ARBA00009458"/>
    </source>
</evidence>
<dbReference type="InterPro" id="IPR002475">
    <property type="entry name" value="Bcl2-like"/>
</dbReference>
<dbReference type="InterPro" id="IPR046371">
    <property type="entry name" value="Bcl-2_BH1-3"/>
</dbReference>